<comment type="caution">
    <text evidence="1">The sequence shown here is derived from an EMBL/GenBank/DDBJ whole genome shotgun (WGS) entry which is preliminary data.</text>
</comment>
<sequence>MVALLCGHGRLSNQYLSENQRWVSDPDPKAVCTREKLSILEYCRKVYPKRDIRNIVESSRYYRLDGWCKAGQRCSTGEGSVHWVKPYRCLEGDFQSDALLVPEHCLFDHIHNQSVCQSFDEWNRTAAQSCRGRAMRLRSFAMLLPCGVDIFSGVEFVCCPPASSPSSDRDSQGEQQARRNGRKPNPKSILSSKAQYQSALLFKKVVIIYPVYYTYIQYNIPIIYLEQYLSRYDSRHEHAAFRAAQHSLQESHRAQVTRVMREWSELEQHYQAMKARDPKGAEEFRRKMSARFQKTVQALEAEGSAERHRLAAMHRQRVLTTLNRRKKAALDCYHHALQEKPPRTKRVERCLERLLRALEKDRSHTLHSYRQHGGDAEEVRAHLTSLDRLANQSLDMLPQSLKGRLGQLWSTLRGATSSEPLLPPPPPPAPTTAEDSESVEDESILPASSSTLAPPVAPMAPVAPTARPAHAQSQLLQHAEPAYTLRRPSHADALGRLKWSGSVYITLAFAGVALLTALLVGGGPTASPEERHLTAMQVNGYENPTYKYFEAN</sequence>
<dbReference type="EMBL" id="CM023475">
    <property type="protein sequence ID" value="KAH7945437.1"/>
    <property type="molecule type" value="Genomic_DNA"/>
</dbReference>
<evidence type="ECO:0000313" key="2">
    <source>
        <dbReference type="Proteomes" id="UP000821865"/>
    </source>
</evidence>
<proteinExistence type="predicted"/>
<name>A0ACB8CKR5_DERSI</name>
<keyword evidence="2" id="KW-1185">Reference proteome</keyword>
<organism evidence="1 2">
    <name type="scientific">Dermacentor silvarum</name>
    <name type="common">Tick</name>
    <dbReference type="NCBI Taxonomy" id="543639"/>
    <lineage>
        <taxon>Eukaryota</taxon>
        <taxon>Metazoa</taxon>
        <taxon>Ecdysozoa</taxon>
        <taxon>Arthropoda</taxon>
        <taxon>Chelicerata</taxon>
        <taxon>Arachnida</taxon>
        <taxon>Acari</taxon>
        <taxon>Parasitiformes</taxon>
        <taxon>Ixodida</taxon>
        <taxon>Ixodoidea</taxon>
        <taxon>Ixodidae</taxon>
        <taxon>Rhipicephalinae</taxon>
        <taxon>Dermacentor</taxon>
    </lineage>
</organism>
<dbReference type="Proteomes" id="UP000821865">
    <property type="component" value="Chromosome 6"/>
</dbReference>
<reference evidence="1" key="1">
    <citation type="submission" date="2020-05" db="EMBL/GenBank/DDBJ databases">
        <title>Large-scale comparative analyses of tick genomes elucidate their genetic diversity and vector capacities.</title>
        <authorList>
            <person name="Jia N."/>
            <person name="Wang J."/>
            <person name="Shi W."/>
            <person name="Du L."/>
            <person name="Sun Y."/>
            <person name="Zhan W."/>
            <person name="Jiang J."/>
            <person name="Wang Q."/>
            <person name="Zhang B."/>
            <person name="Ji P."/>
            <person name="Sakyi L.B."/>
            <person name="Cui X."/>
            <person name="Yuan T."/>
            <person name="Jiang B."/>
            <person name="Yang W."/>
            <person name="Lam T.T.-Y."/>
            <person name="Chang Q."/>
            <person name="Ding S."/>
            <person name="Wang X."/>
            <person name="Zhu J."/>
            <person name="Ruan X."/>
            <person name="Zhao L."/>
            <person name="Wei J."/>
            <person name="Que T."/>
            <person name="Du C."/>
            <person name="Cheng J."/>
            <person name="Dai P."/>
            <person name="Han X."/>
            <person name="Huang E."/>
            <person name="Gao Y."/>
            <person name="Liu J."/>
            <person name="Shao H."/>
            <person name="Ye R."/>
            <person name="Li L."/>
            <person name="Wei W."/>
            <person name="Wang X."/>
            <person name="Wang C."/>
            <person name="Yang T."/>
            <person name="Huo Q."/>
            <person name="Li W."/>
            <person name="Guo W."/>
            <person name="Chen H."/>
            <person name="Zhou L."/>
            <person name="Ni X."/>
            <person name="Tian J."/>
            <person name="Zhou Y."/>
            <person name="Sheng Y."/>
            <person name="Liu T."/>
            <person name="Pan Y."/>
            <person name="Xia L."/>
            <person name="Li J."/>
            <person name="Zhao F."/>
            <person name="Cao W."/>
        </authorList>
    </citation>
    <scope>NUCLEOTIDE SEQUENCE</scope>
    <source>
        <strain evidence="1">Dsil-2018</strain>
    </source>
</reference>
<gene>
    <name evidence="1" type="ORF">HPB49_010840</name>
</gene>
<accession>A0ACB8CKR5</accession>
<evidence type="ECO:0000313" key="1">
    <source>
        <dbReference type="EMBL" id="KAH7945437.1"/>
    </source>
</evidence>
<protein>
    <submittedName>
        <fullName evidence="1">Uncharacterized protein</fullName>
    </submittedName>
</protein>